<dbReference type="CDD" id="cd06257">
    <property type="entry name" value="DnaJ"/>
    <property type="match status" value="1"/>
</dbReference>
<dbReference type="GO" id="GO:0005634">
    <property type="term" value="C:nucleus"/>
    <property type="evidence" value="ECO:0007669"/>
    <property type="project" value="UniProtKB-SubCell"/>
</dbReference>
<dbReference type="AlphaFoldDB" id="A0A8T0H2R8"/>
<dbReference type="InterPro" id="IPR007872">
    <property type="entry name" value="DPH_MB_dom"/>
</dbReference>
<dbReference type="Gene3D" id="1.10.287.110">
    <property type="entry name" value="DnaJ domain"/>
    <property type="match status" value="1"/>
</dbReference>
<protein>
    <recommendedName>
        <fullName evidence="11">Diphthamide biosynthesis protein 4</fullName>
    </recommendedName>
</protein>
<reference evidence="9" key="1">
    <citation type="submission" date="2020-06" db="EMBL/GenBank/DDBJ databases">
        <title>WGS assembly of Ceratodon purpureus strain R40.</title>
        <authorList>
            <person name="Carey S.B."/>
            <person name="Jenkins J."/>
            <person name="Shu S."/>
            <person name="Lovell J.T."/>
            <person name="Sreedasyam A."/>
            <person name="Maumus F."/>
            <person name="Tiley G.P."/>
            <person name="Fernandez-Pozo N."/>
            <person name="Barry K."/>
            <person name="Chen C."/>
            <person name="Wang M."/>
            <person name="Lipzen A."/>
            <person name="Daum C."/>
            <person name="Saski C.A."/>
            <person name="Payton A.C."/>
            <person name="Mcbreen J.C."/>
            <person name="Conrad R.E."/>
            <person name="Kollar L.M."/>
            <person name="Olsson S."/>
            <person name="Huttunen S."/>
            <person name="Landis J.B."/>
            <person name="Wickett N.J."/>
            <person name="Johnson M.G."/>
            <person name="Rensing S.A."/>
            <person name="Grimwood J."/>
            <person name="Schmutz J."/>
            <person name="Mcdaniel S.F."/>
        </authorList>
    </citation>
    <scope>NUCLEOTIDE SEQUENCE</scope>
    <source>
        <strain evidence="9">R40</strain>
    </source>
</reference>
<evidence type="ECO:0000256" key="1">
    <source>
        <dbReference type="ARBA" id="ARBA00004123"/>
    </source>
</evidence>
<comment type="caution">
    <text evidence="9">The sequence shown here is derived from an EMBL/GenBank/DDBJ whole genome shotgun (WGS) entry which is preliminary data.</text>
</comment>
<evidence type="ECO:0000256" key="5">
    <source>
        <dbReference type="ARBA" id="ARBA00023004"/>
    </source>
</evidence>
<dbReference type="Pfam" id="PF00226">
    <property type="entry name" value="DnaJ"/>
    <property type="match status" value="1"/>
</dbReference>
<keyword evidence="6" id="KW-0539">Nucleus</keyword>
<comment type="subcellular location">
    <subcellularLocation>
        <location evidence="2">Cytoplasm</location>
    </subcellularLocation>
    <subcellularLocation>
        <location evidence="1">Nucleus</location>
    </subcellularLocation>
</comment>
<dbReference type="SUPFAM" id="SSF46565">
    <property type="entry name" value="Chaperone J-domain"/>
    <property type="match status" value="1"/>
</dbReference>
<evidence type="ECO:0000256" key="3">
    <source>
        <dbReference type="ARBA" id="ARBA00006169"/>
    </source>
</evidence>
<dbReference type="Gene3D" id="3.10.660.10">
    <property type="entry name" value="DPH Zinc finger"/>
    <property type="match status" value="1"/>
</dbReference>
<evidence type="ECO:0000259" key="8">
    <source>
        <dbReference type="PROSITE" id="PS51074"/>
    </source>
</evidence>
<dbReference type="GO" id="GO:0005829">
    <property type="term" value="C:cytosol"/>
    <property type="evidence" value="ECO:0007669"/>
    <property type="project" value="TreeGrafter"/>
</dbReference>
<dbReference type="InterPro" id="IPR044248">
    <property type="entry name" value="DPH3/4-like"/>
</dbReference>
<dbReference type="PANTHER" id="PTHR21454">
    <property type="entry name" value="DPH3 HOMOLOG-RELATED"/>
    <property type="match status" value="1"/>
</dbReference>
<dbReference type="PROSITE" id="PS51074">
    <property type="entry name" value="DPH_MB"/>
    <property type="match status" value="1"/>
</dbReference>
<dbReference type="SUPFAM" id="SSF144217">
    <property type="entry name" value="CSL zinc finger"/>
    <property type="match status" value="1"/>
</dbReference>
<dbReference type="InterPro" id="IPR036671">
    <property type="entry name" value="DPH_MB_sf"/>
</dbReference>
<dbReference type="Pfam" id="PF05207">
    <property type="entry name" value="Zn_ribbon_CSL"/>
    <property type="match status" value="1"/>
</dbReference>
<dbReference type="Proteomes" id="UP000822688">
    <property type="component" value="Chromosome 8"/>
</dbReference>
<evidence type="ECO:0008006" key="11">
    <source>
        <dbReference type="Google" id="ProtNLM"/>
    </source>
</evidence>
<evidence type="ECO:0000259" key="7">
    <source>
        <dbReference type="PROSITE" id="PS50076"/>
    </source>
</evidence>
<evidence type="ECO:0000256" key="4">
    <source>
        <dbReference type="ARBA" id="ARBA00022723"/>
    </source>
</evidence>
<dbReference type="InterPro" id="IPR036869">
    <property type="entry name" value="J_dom_sf"/>
</dbReference>
<evidence type="ECO:0000313" key="10">
    <source>
        <dbReference type="Proteomes" id="UP000822688"/>
    </source>
</evidence>
<feature type="domain" description="DPH-type MB" evidence="8">
    <location>
        <begin position="90"/>
        <end position="183"/>
    </location>
</feature>
<dbReference type="GO" id="GO:0046872">
    <property type="term" value="F:metal ion binding"/>
    <property type="evidence" value="ECO:0007669"/>
    <property type="project" value="UniProtKB-KW"/>
</dbReference>
<keyword evidence="4" id="KW-0479">Metal-binding</keyword>
<dbReference type="SMART" id="SM00271">
    <property type="entry name" value="DnaJ"/>
    <property type="match status" value="1"/>
</dbReference>
<gene>
    <name evidence="9" type="ORF">KC19_8G162000</name>
</gene>
<dbReference type="PROSITE" id="PS50076">
    <property type="entry name" value="DNAJ_2"/>
    <property type="match status" value="1"/>
</dbReference>
<sequence length="187" mass="20180">MMRNDGYGDAAATHYQVLNVSASSTLDEIRACYRAALLAVHPDKQGSKEDSSSRYLRVQEAWSVLRDAESRAEYDASVKSSGGVGAAVVVGEEVVLEDMEECESESGGDLEYWYPCRCSDFFVVGARELQSAGMRFGEDAASVGVGSGVDALGGDGGVDWNRQRQSIVLPCGSCSLHLRVYFWVPCT</sequence>
<evidence type="ECO:0000256" key="6">
    <source>
        <dbReference type="ARBA" id="ARBA00023242"/>
    </source>
</evidence>
<evidence type="ECO:0000256" key="2">
    <source>
        <dbReference type="ARBA" id="ARBA00004496"/>
    </source>
</evidence>
<evidence type="ECO:0000313" key="9">
    <source>
        <dbReference type="EMBL" id="KAG0565077.1"/>
    </source>
</evidence>
<keyword evidence="5" id="KW-0408">Iron</keyword>
<accession>A0A8T0H2R8</accession>
<dbReference type="PRINTS" id="PR00625">
    <property type="entry name" value="JDOMAIN"/>
</dbReference>
<comment type="similarity">
    <text evidence="3">Belongs to the DPH4 family.</text>
</comment>
<proteinExistence type="inferred from homology"/>
<name>A0A8T0H2R8_CERPU</name>
<dbReference type="GO" id="GO:0017183">
    <property type="term" value="P:protein histidyl modification to diphthamide"/>
    <property type="evidence" value="ECO:0007669"/>
    <property type="project" value="InterPro"/>
</dbReference>
<organism evidence="9 10">
    <name type="scientific">Ceratodon purpureus</name>
    <name type="common">Fire moss</name>
    <name type="synonym">Dicranum purpureum</name>
    <dbReference type="NCBI Taxonomy" id="3225"/>
    <lineage>
        <taxon>Eukaryota</taxon>
        <taxon>Viridiplantae</taxon>
        <taxon>Streptophyta</taxon>
        <taxon>Embryophyta</taxon>
        <taxon>Bryophyta</taxon>
        <taxon>Bryophytina</taxon>
        <taxon>Bryopsida</taxon>
        <taxon>Dicranidae</taxon>
        <taxon>Pseudoditrichales</taxon>
        <taxon>Ditrichaceae</taxon>
        <taxon>Ceratodon</taxon>
    </lineage>
</organism>
<dbReference type="InterPro" id="IPR001623">
    <property type="entry name" value="DnaJ_domain"/>
</dbReference>
<feature type="domain" description="J" evidence="7">
    <location>
        <begin position="13"/>
        <end position="78"/>
    </location>
</feature>
<dbReference type="PANTHER" id="PTHR21454:SF47">
    <property type="entry name" value="DNAJ HEAT SHOCK N-TERMINAL DOMAIN-CONTAINING PROTEIN"/>
    <property type="match status" value="1"/>
</dbReference>
<keyword evidence="10" id="KW-1185">Reference proteome</keyword>
<dbReference type="EMBL" id="CM026429">
    <property type="protein sequence ID" value="KAG0565077.1"/>
    <property type="molecule type" value="Genomic_DNA"/>
</dbReference>